<dbReference type="Proteomes" id="UP000076717">
    <property type="component" value="Unassembled WGS sequence"/>
</dbReference>
<feature type="region of interest" description="Disordered" evidence="1">
    <location>
        <begin position="273"/>
        <end position="414"/>
    </location>
</feature>
<proteinExistence type="predicted"/>
<feature type="region of interest" description="Disordered" evidence="1">
    <location>
        <begin position="1"/>
        <end position="239"/>
    </location>
</feature>
<feature type="compositionally biased region" description="Basic residues" evidence="1">
    <location>
        <begin position="53"/>
        <end position="75"/>
    </location>
</feature>
<sequence length="459" mass="53238">MARDRLERERRRHGVHLRPAHRRHLLGRHRVHRRQREDGLRQRRGDPRAAARGLRRRLPRRLLGHGGRRRRHREGRLRDSQRRVPAGHLDHEPRDPRRLLVREDARGALPRSRGRLRALHPHRLHAGHRHHPRQARRLRLGLVAPREHRRGVPRRDRRQLRRRGQRARRPAHERRDRHRLAAEPDLGERPGGDHRQRRHRREPIAAGPREQLLPQRRGGEDPLGREGAAGRAEGDRPRDLRVDDLRRRLSGRHERLQHDHAVLSGRVVDAGLRRRRRGRAPRRGRLGAGRRRLPLPGRAEAHPLGADRDAVRSGGPADPGPAQAGRHRSRAERDHERAARRRAEQRRLRPDLDLLHPRRPGSDPVDHRLPLRRIEGAGGEQLHHRAGDRGPGAARPRCADRRHRGPGRRLRRAPGLPARERLVFPFAERVQLAGVSSAVHGFRFTSEAFGDFAGTWIQP</sequence>
<reference evidence="2 3" key="1">
    <citation type="submission" date="2015-08" db="EMBL/GenBank/DDBJ databases">
        <title>Draft Genome Sequence of Rathayibacter sp. Strain VKM Ac-2596 Isolated from Leaf Gall Induced by Plant-Parasitic Nematodes.</title>
        <authorList>
            <person name="Vasilenko O.V."/>
            <person name="Starodumova I.P."/>
            <person name="Tarlachkov S.V."/>
            <person name="Dorofeeva L.V."/>
            <person name="Evtushenko L.I."/>
        </authorList>
    </citation>
    <scope>NUCLEOTIDE SEQUENCE [LARGE SCALE GENOMIC DNA]</scope>
    <source>
        <strain evidence="2 3">VKM Ac-2596</strain>
    </source>
</reference>
<gene>
    <name evidence="2" type="ORF">ACH61_02122</name>
</gene>
<dbReference type="EMBL" id="LIIN01000074">
    <property type="protein sequence ID" value="KZX20765.1"/>
    <property type="molecule type" value="Genomic_DNA"/>
</dbReference>
<dbReference type="PATRIC" id="fig|1671680.3.peg.2260"/>
<feature type="compositionally biased region" description="Basic residues" evidence="1">
    <location>
        <begin position="147"/>
        <end position="178"/>
    </location>
</feature>
<evidence type="ECO:0000313" key="2">
    <source>
        <dbReference type="EMBL" id="KZX20765.1"/>
    </source>
</evidence>
<feature type="compositionally biased region" description="Basic and acidic residues" evidence="1">
    <location>
        <begin position="35"/>
        <end position="49"/>
    </location>
</feature>
<protein>
    <submittedName>
        <fullName evidence="2">Uncharacterized protein</fullName>
    </submittedName>
</protein>
<evidence type="ECO:0000313" key="3">
    <source>
        <dbReference type="Proteomes" id="UP000076717"/>
    </source>
</evidence>
<keyword evidence="3" id="KW-1185">Reference proteome</keyword>
<feature type="compositionally biased region" description="Low complexity" evidence="1">
    <location>
        <begin position="314"/>
        <end position="324"/>
    </location>
</feature>
<feature type="compositionally biased region" description="Basic residues" evidence="1">
    <location>
        <begin position="273"/>
        <end position="293"/>
    </location>
</feature>
<evidence type="ECO:0000256" key="1">
    <source>
        <dbReference type="SAM" id="MobiDB-lite"/>
    </source>
</evidence>
<feature type="compositionally biased region" description="Basic and acidic residues" evidence="1">
    <location>
        <begin position="179"/>
        <end position="194"/>
    </location>
</feature>
<feature type="compositionally biased region" description="Basic residues" evidence="1">
    <location>
        <begin position="112"/>
        <end position="139"/>
    </location>
</feature>
<feature type="compositionally biased region" description="Basic and acidic residues" evidence="1">
    <location>
        <begin position="299"/>
        <end position="311"/>
    </location>
</feature>
<name>A0A166HKG9_9MICO</name>
<dbReference type="AlphaFoldDB" id="A0A166HKG9"/>
<feature type="compositionally biased region" description="Basic and acidic residues" evidence="1">
    <location>
        <begin position="76"/>
        <end position="106"/>
    </location>
</feature>
<accession>A0A166HKG9</accession>
<organism evidence="2 3">
    <name type="scientific">Rathayibacter tanaceti</name>
    <dbReference type="NCBI Taxonomy" id="1671680"/>
    <lineage>
        <taxon>Bacteria</taxon>
        <taxon>Bacillati</taxon>
        <taxon>Actinomycetota</taxon>
        <taxon>Actinomycetes</taxon>
        <taxon>Micrococcales</taxon>
        <taxon>Microbacteriaceae</taxon>
        <taxon>Rathayibacter</taxon>
    </lineage>
</organism>
<feature type="compositionally biased region" description="Basic and acidic residues" evidence="1">
    <location>
        <begin position="331"/>
        <end position="388"/>
    </location>
</feature>
<comment type="caution">
    <text evidence="2">The sequence shown here is derived from an EMBL/GenBank/DDBJ whole genome shotgun (WGS) entry which is preliminary data.</text>
</comment>
<feature type="compositionally biased region" description="Basic residues" evidence="1">
    <location>
        <begin position="10"/>
        <end position="34"/>
    </location>
</feature>
<feature type="compositionally biased region" description="Basic residues" evidence="1">
    <location>
        <begin position="400"/>
        <end position="412"/>
    </location>
</feature>